<proteinExistence type="predicted"/>
<accession>A0A8E4UXY1</accession>
<keyword evidence="2" id="KW-1185">Reference proteome</keyword>
<dbReference type="EMBL" id="MT732450">
    <property type="protein sequence ID" value="QQO97280.1"/>
    <property type="molecule type" value="Genomic_DNA"/>
</dbReference>
<sequence>MNNTLLTPEKFEELTKKAANWDSLVEETKSIKEEYTIKLHAQSHLPDHGKLLVAAATLRHLKRK</sequence>
<organism evidence="1 2">
    <name type="scientific">Maribacter phage Colly_1</name>
    <dbReference type="NCBI Taxonomy" id="2745691"/>
    <lineage>
        <taxon>Viruses</taxon>
        <taxon>Duplodnaviria</taxon>
        <taxon>Heunggongvirae</taxon>
        <taxon>Uroviricota</taxon>
        <taxon>Caudoviricetes</taxon>
        <taxon>Molycolviridae</taxon>
        <taxon>Mollyvirus</taxon>
        <taxon>Mollyvirus colly</taxon>
    </lineage>
</organism>
<evidence type="ECO:0000313" key="2">
    <source>
        <dbReference type="Proteomes" id="UP000693899"/>
    </source>
</evidence>
<evidence type="ECO:0000313" key="1">
    <source>
        <dbReference type="EMBL" id="QQO97280.1"/>
    </source>
</evidence>
<dbReference type="Proteomes" id="UP000693899">
    <property type="component" value="Segment"/>
</dbReference>
<name>A0A8E4UXY1_9CAUD</name>
<reference evidence="1" key="1">
    <citation type="submission" date="2020-07" db="EMBL/GenBank/DDBJ databases">
        <title>Highly diverse flavobacterial phages as mortality factor during North Sea spring blooms.</title>
        <authorList>
            <person name="Bartlau N."/>
            <person name="Wichels A."/>
            <person name="Krohne G."/>
            <person name="Adriaenssens E.M."/>
            <person name="Heins A."/>
            <person name="Fuchs B.M."/>
            <person name="Amann R."/>
            <person name="Moraru C."/>
        </authorList>
    </citation>
    <scope>NUCLEOTIDE SEQUENCE</scope>
</reference>
<gene>
    <name evidence="1" type="ORF">Colly1_176</name>
</gene>
<protein>
    <submittedName>
        <fullName evidence="1">Uncharacterized protein</fullName>
    </submittedName>
</protein>